<evidence type="ECO:0000313" key="2">
    <source>
        <dbReference type="Proteomes" id="UP001054837"/>
    </source>
</evidence>
<protein>
    <submittedName>
        <fullName evidence="1">Uncharacterized protein</fullName>
    </submittedName>
</protein>
<gene>
    <name evidence="1" type="ORF">CDAR_478191</name>
</gene>
<keyword evidence="2" id="KW-1185">Reference proteome</keyword>
<dbReference type="EMBL" id="BPLQ01011474">
    <property type="protein sequence ID" value="GIY58190.1"/>
    <property type="molecule type" value="Genomic_DNA"/>
</dbReference>
<evidence type="ECO:0000313" key="1">
    <source>
        <dbReference type="EMBL" id="GIY58190.1"/>
    </source>
</evidence>
<dbReference type="Proteomes" id="UP001054837">
    <property type="component" value="Unassembled WGS sequence"/>
</dbReference>
<dbReference type="AlphaFoldDB" id="A0AAV4UKG4"/>
<comment type="caution">
    <text evidence="1">The sequence shown here is derived from an EMBL/GenBank/DDBJ whole genome shotgun (WGS) entry which is preliminary data.</text>
</comment>
<reference evidence="1 2" key="1">
    <citation type="submission" date="2021-06" db="EMBL/GenBank/DDBJ databases">
        <title>Caerostris darwini draft genome.</title>
        <authorList>
            <person name="Kono N."/>
            <person name="Arakawa K."/>
        </authorList>
    </citation>
    <scope>NUCLEOTIDE SEQUENCE [LARGE SCALE GENOMIC DNA]</scope>
</reference>
<organism evidence="1 2">
    <name type="scientific">Caerostris darwini</name>
    <dbReference type="NCBI Taxonomy" id="1538125"/>
    <lineage>
        <taxon>Eukaryota</taxon>
        <taxon>Metazoa</taxon>
        <taxon>Ecdysozoa</taxon>
        <taxon>Arthropoda</taxon>
        <taxon>Chelicerata</taxon>
        <taxon>Arachnida</taxon>
        <taxon>Araneae</taxon>
        <taxon>Araneomorphae</taxon>
        <taxon>Entelegynae</taxon>
        <taxon>Araneoidea</taxon>
        <taxon>Araneidae</taxon>
        <taxon>Caerostris</taxon>
    </lineage>
</organism>
<accession>A0AAV4UKG4</accession>
<proteinExistence type="predicted"/>
<sequence length="133" mass="14993">MLWHNITIGMPRYIKSIIKTFHKVNSDSSRESTIRVCVPDNLSGLLSTLEQRCGYLDESQGERDEQVRGCEEGWPLRRVARVAGVCVMGAVLMDERRRDAVQVLLQEIRGILAAIFPHVQVFAQDEVVEGAAR</sequence>
<name>A0AAV4UKG4_9ARAC</name>